<dbReference type="PANTHER" id="PTHR14491:SF2">
    <property type="entry name" value="ANKYRIN REPEAT DOMAIN-CONTAINING PROTEIN SOWAHA"/>
    <property type="match status" value="1"/>
</dbReference>
<keyword evidence="7" id="KW-1185">Reference proteome</keyword>
<reference evidence="6 7" key="1">
    <citation type="journal article" date="2019" name="Sci. Data">
        <title>Hybrid genome assembly and annotation of Danionella translucida.</title>
        <authorList>
            <person name="Kadobianskyi M."/>
            <person name="Schulze L."/>
            <person name="Schuelke M."/>
            <person name="Judkewitz B."/>
        </authorList>
    </citation>
    <scope>NUCLEOTIDE SEQUENCE [LARGE SCALE GENOMIC DNA]</scope>
    <source>
        <strain evidence="6 7">Bolton</strain>
    </source>
</reference>
<dbReference type="EMBL" id="SRMA01026677">
    <property type="protein sequence ID" value="TRY77681.1"/>
    <property type="molecule type" value="Genomic_DNA"/>
</dbReference>
<evidence type="ECO:0000256" key="3">
    <source>
        <dbReference type="ARBA" id="ARBA00038122"/>
    </source>
</evidence>
<dbReference type="Proteomes" id="UP000316079">
    <property type="component" value="Unassembled WGS sequence"/>
</dbReference>
<evidence type="ECO:0000256" key="2">
    <source>
        <dbReference type="ARBA" id="ARBA00023043"/>
    </source>
</evidence>
<dbReference type="InterPro" id="IPR002110">
    <property type="entry name" value="Ankyrin_rpt"/>
</dbReference>
<protein>
    <recommendedName>
        <fullName evidence="5">SOWAHA-C winged helix-turn-helix domain-containing protein</fullName>
    </recommendedName>
</protein>
<dbReference type="InterPro" id="IPR058889">
    <property type="entry name" value="WHD_SOWAHA-C"/>
</dbReference>
<comment type="similarity">
    <text evidence="3">Belongs to the SOWAH family.</text>
</comment>
<name>A0A553PJ19_9TELE</name>
<sequence length="442" mass="50293">MAVTQEAILKTLLEGGGKVKNSDLLSRFKEPLNCSDPADKKQNRDLFKIFVNNIAVVKELEETKYVVLKKVYHHLLNTPKDETQREDFVKGELCAEEHKQVQSNFQDSEGKLNLSRAKLELSDDTILPSAIEIALEKSRKVELKSKRGLHFTMPLKSDSDGHETATKKVNTNKSFALPLRMPQENITPHRKTIEIVQQEKNPENSQYDKYDSGHLQFNKNLFSGSPQMRRHIKTTKHTEETKFSLDPTEHEWLVKCATGQWSQVYGLLLKDAHLADKRDFMSGFTALHWAVKYGNSEMVSTIIDVSRKNGHRLDVNTKSNGGYTPLHIAAIHKQLSIFELLIHTFGAKENIRDNNGKKPFYYLLKWVSGEHRENLGDPKAKKLFKEDIDPSKDAKTSIFTQNAQFVLKKKNKGWLNSMAEDGRASRVNGGLDLPIESVVSLD</sequence>
<dbReference type="AlphaFoldDB" id="A0A553PJ19"/>
<dbReference type="Pfam" id="PF12796">
    <property type="entry name" value="Ank_2"/>
    <property type="match status" value="1"/>
</dbReference>
<dbReference type="PANTHER" id="PTHR14491">
    <property type="entry name" value="SOSONDOWAH, ISOFORM G"/>
    <property type="match status" value="1"/>
</dbReference>
<dbReference type="Gene3D" id="1.25.40.20">
    <property type="entry name" value="Ankyrin repeat-containing domain"/>
    <property type="match status" value="1"/>
</dbReference>
<proteinExistence type="inferred from homology"/>
<evidence type="ECO:0000259" key="5">
    <source>
        <dbReference type="Pfam" id="PF25877"/>
    </source>
</evidence>
<evidence type="ECO:0000313" key="6">
    <source>
        <dbReference type="EMBL" id="TRY77681.1"/>
    </source>
</evidence>
<keyword evidence="2 4" id="KW-0040">ANK repeat</keyword>
<evidence type="ECO:0000256" key="4">
    <source>
        <dbReference type="PROSITE-ProRule" id="PRU00023"/>
    </source>
</evidence>
<organism evidence="6 7">
    <name type="scientific">Danionella cerebrum</name>
    <dbReference type="NCBI Taxonomy" id="2873325"/>
    <lineage>
        <taxon>Eukaryota</taxon>
        <taxon>Metazoa</taxon>
        <taxon>Chordata</taxon>
        <taxon>Craniata</taxon>
        <taxon>Vertebrata</taxon>
        <taxon>Euteleostomi</taxon>
        <taxon>Actinopterygii</taxon>
        <taxon>Neopterygii</taxon>
        <taxon>Teleostei</taxon>
        <taxon>Ostariophysi</taxon>
        <taxon>Cypriniformes</taxon>
        <taxon>Danionidae</taxon>
        <taxon>Danioninae</taxon>
        <taxon>Danionella</taxon>
    </lineage>
</organism>
<feature type="domain" description="SOWAHA-C winged helix-turn-helix" evidence="5">
    <location>
        <begin position="3"/>
        <end position="85"/>
    </location>
</feature>
<gene>
    <name evidence="6" type="ORF">DNTS_004556</name>
</gene>
<dbReference type="SUPFAM" id="SSF48403">
    <property type="entry name" value="Ankyrin repeat"/>
    <property type="match status" value="1"/>
</dbReference>
<keyword evidence="1" id="KW-0677">Repeat</keyword>
<evidence type="ECO:0000256" key="1">
    <source>
        <dbReference type="ARBA" id="ARBA00022737"/>
    </source>
</evidence>
<evidence type="ECO:0000313" key="7">
    <source>
        <dbReference type="Proteomes" id="UP000316079"/>
    </source>
</evidence>
<comment type="caution">
    <text evidence="6">The sequence shown here is derived from an EMBL/GenBank/DDBJ whole genome shotgun (WGS) entry which is preliminary data.</text>
</comment>
<accession>A0A553PJ19</accession>
<dbReference type="SMART" id="SM00248">
    <property type="entry name" value="ANK"/>
    <property type="match status" value="2"/>
</dbReference>
<dbReference type="InterPro" id="IPR036770">
    <property type="entry name" value="Ankyrin_rpt-contain_sf"/>
</dbReference>
<dbReference type="STRING" id="623744.A0A553PJ19"/>
<feature type="repeat" description="ANK" evidence="4">
    <location>
        <begin position="321"/>
        <end position="354"/>
    </location>
</feature>
<dbReference type="PROSITE" id="PS50088">
    <property type="entry name" value="ANK_REPEAT"/>
    <property type="match status" value="2"/>
</dbReference>
<dbReference type="PROSITE" id="PS50297">
    <property type="entry name" value="ANK_REP_REGION"/>
    <property type="match status" value="2"/>
</dbReference>
<dbReference type="OrthoDB" id="432281at2759"/>
<dbReference type="Pfam" id="PF25877">
    <property type="entry name" value="WHD_SOWAH"/>
    <property type="match status" value="1"/>
</dbReference>
<feature type="repeat" description="ANK" evidence="4">
    <location>
        <begin position="282"/>
        <end position="304"/>
    </location>
</feature>